<gene>
    <name evidence="2" type="ORF">OIK44_23265</name>
</gene>
<evidence type="ECO:0000256" key="1">
    <source>
        <dbReference type="SAM" id="SignalP"/>
    </source>
</evidence>
<evidence type="ECO:0000313" key="2">
    <source>
        <dbReference type="EMBL" id="MDC8760513.1"/>
    </source>
</evidence>
<reference evidence="2 3" key="1">
    <citation type="submission" date="2022-10" db="EMBL/GenBank/DDBJ databases">
        <title>Janthinobacterium sp. hw3 Genome sequencing.</title>
        <authorList>
            <person name="Park S."/>
        </authorList>
    </citation>
    <scope>NUCLEOTIDE SEQUENCE [LARGE SCALE GENOMIC DNA]</scope>
    <source>
        <strain evidence="3">hw3</strain>
    </source>
</reference>
<evidence type="ECO:0008006" key="4">
    <source>
        <dbReference type="Google" id="ProtNLM"/>
    </source>
</evidence>
<comment type="caution">
    <text evidence="2">The sequence shown here is derived from an EMBL/GenBank/DDBJ whole genome shotgun (WGS) entry which is preliminary data.</text>
</comment>
<proteinExistence type="predicted"/>
<keyword evidence="3" id="KW-1185">Reference proteome</keyword>
<organism evidence="2 3">
    <name type="scientific">Janthinobacterium fluminis</name>
    <dbReference type="NCBI Taxonomy" id="2987524"/>
    <lineage>
        <taxon>Bacteria</taxon>
        <taxon>Pseudomonadati</taxon>
        <taxon>Pseudomonadota</taxon>
        <taxon>Betaproteobacteria</taxon>
        <taxon>Burkholderiales</taxon>
        <taxon>Oxalobacteraceae</taxon>
        <taxon>Janthinobacterium</taxon>
    </lineage>
</organism>
<dbReference type="EMBL" id="JAQQXR010000014">
    <property type="protein sequence ID" value="MDC8760513.1"/>
    <property type="molecule type" value="Genomic_DNA"/>
</dbReference>
<evidence type="ECO:0000313" key="3">
    <source>
        <dbReference type="Proteomes" id="UP001221208"/>
    </source>
</evidence>
<protein>
    <recommendedName>
        <fullName evidence="4">Lipoprotein</fullName>
    </recommendedName>
</protein>
<dbReference type="Proteomes" id="UP001221208">
    <property type="component" value="Unassembled WGS sequence"/>
</dbReference>
<feature type="chain" id="PRO_5045250197" description="Lipoprotein" evidence="1">
    <location>
        <begin position="24"/>
        <end position="230"/>
    </location>
</feature>
<name>A0ABT5K7W7_9BURK</name>
<dbReference type="RefSeq" id="WP_273674444.1">
    <property type="nucleotide sequence ID" value="NZ_JAQQXR010000014.1"/>
</dbReference>
<accession>A0ABT5K7W7</accession>
<feature type="signal peptide" evidence="1">
    <location>
        <begin position="1"/>
        <end position="23"/>
    </location>
</feature>
<keyword evidence="1" id="KW-0732">Signal</keyword>
<sequence>MKQQSAFILVFSALLLSACGGSSDPQSGTTAVRPAVPAAPTFGDCAVYTPGVKYLRSNGDRVEIIQGKFEGSDAFALAEFRPNNTRSVEFYQKIEGGYVRPLGQYEYDAAGAFLAKSVVTGDTGIPLNILPGKSVEMKYAVMSNTSTAGGALVPENYAETFTFIGFEDVVLAGRTFANVCKYTIRRPGETTQEAFWLAKGFGLIRYETLDAQGAAMPGRRTELTSIISAP</sequence>
<dbReference type="PROSITE" id="PS51257">
    <property type="entry name" value="PROKAR_LIPOPROTEIN"/>
    <property type="match status" value="1"/>
</dbReference>